<keyword evidence="6" id="KW-0256">Endoplasmic reticulum</keyword>
<feature type="region of interest" description="Disordered" evidence="14">
    <location>
        <begin position="209"/>
        <end position="247"/>
    </location>
</feature>
<proteinExistence type="predicted"/>
<feature type="domain" description="Fatty acid hydroxylase" evidence="16">
    <location>
        <begin position="61"/>
        <end position="203"/>
    </location>
</feature>
<evidence type="ECO:0000256" key="8">
    <source>
        <dbReference type="ARBA" id="ARBA00022833"/>
    </source>
</evidence>
<evidence type="ECO:0000256" key="9">
    <source>
        <dbReference type="ARBA" id="ARBA00022989"/>
    </source>
</evidence>
<accession>A0A4Q0MH89</accession>
<keyword evidence="7" id="KW-0276">Fatty acid metabolism</keyword>
<feature type="transmembrane region" description="Helical" evidence="15">
    <location>
        <begin position="143"/>
        <end position="163"/>
    </location>
</feature>
<evidence type="ECO:0000256" key="10">
    <source>
        <dbReference type="ARBA" id="ARBA00023002"/>
    </source>
</evidence>
<dbReference type="GO" id="GO:0080132">
    <property type="term" value="F:fatty acid 2-hydroxylase activity"/>
    <property type="evidence" value="ECO:0007669"/>
    <property type="project" value="InterPro"/>
</dbReference>
<dbReference type="AlphaFoldDB" id="A0A4Q0MH89"/>
<keyword evidence="5" id="KW-0479">Metal-binding</keyword>
<evidence type="ECO:0000256" key="15">
    <source>
        <dbReference type="SAM" id="Phobius"/>
    </source>
</evidence>
<keyword evidence="8" id="KW-0862">Zinc</keyword>
<evidence type="ECO:0000313" key="18">
    <source>
        <dbReference type="Proteomes" id="UP000290848"/>
    </source>
</evidence>
<keyword evidence="9 15" id="KW-1133">Transmembrane helix</keyword>
<reference evidence="17 18" key="1">
    <citation type="submission" date="2018-12" db="EMBL/GenBank/DDBJ databases">
        <title>The Draft Genome Sequence of the Soil Bacterium Pedobacter tournemirensis R1.</title>
        <authorList>
            <person name="He J."/>
        </authorList>
    </citation>
    <scope>NUCLEOTIDE SEQUENCE [LARGE SCALE GENOMIC DNA]</scope>
    <source>
        <strain evidence="17 18">R1</strain>
    </source>
</reference>
<keyword evidence="4 15" id="KW-0812">Transmembrane</keyword>
<dbReference type="GO" id="GO:0006633">
    <property type="term" value="P:fatty acid biosynthetic process"/>
    <property type="evidence" value="ECO:0007669"/>
    <property type="project" value="UniProtKB-KW"/>
</dbReference>
<evidence type="ECO:0000256" key="6">
    <source>
        <dbReference type="ARBA" id="ARBA00022824"/>
    </source>
</evidence>
<comment type="caution">
    <text evidence="17">The sequence shown here is derived from an EMBL/GenBank/DDBJ whole genome shotgun (WGS) entry which is preliminary data.</text>
</comment>
<dbReference type="Proteomes" id="UP000290848">
    <property type="component" value="Unassembled WGS sequence"/>
</dbReference>
<evidence type="ECO:0000256" key="2">
    <source>
        <dbReference type="ARBA" id="ARBA00004477"/>
    </source>
</evidence>
<dbReference type="InterPro" id="IPR006694">
    <property type="entry name" value="Fatty_acid_hydroxylase"/>
</dbReference>
<dbReference type="RefSeq" id="WP_128767531.1">
    <property type="nucleotide sequence ID" value="NZ_RXOC01000001.1"/>
</dbReference>
<evidence type="ECO:0000256" key="3">
    <source>
        <dbReference type="ARBA" id="ARBA00022516"/>
    </source>
</evidence>
<dbReference type="InterPro" id="IPR014430">
    <property type="entry name" value="Scs7"/>
</dbReference>
<evidence type="ECO:0000256" key="1">
    <source>
        <dbReference type="ARBA" id="ARBA00001947"/>
    </source>
</evidence>
<evidence type="ECO:0000256" key="12">
    <source>
        <dbReference type="ARBA" id="ARBA00023136"/>
    </source>
</evidence>
<protein>
    <submittedName>
        <fullName evidence="17">Fatty acid hydroxylase</fullName>
    </submittedName>
</protein>
<dbReference type="GO" id="GO:0016020">
    <property type="term" value="C:membrane"/>
    <property type="evidence" value="ECO:0007669"/>
    <property type="project" value="InterPro"/>
</dbReference>
<keyword evidence="11" id="KW-0443">Lipid metabolism</keyword>
<evidence type="ECO:0000256" key="11">
    <source>
        <dbReference type="ARBA" id="ARBA00023098"/>
    </source>
</evidence>
<comment type="subcellular location">
    <subcellularLocation>
        <location evidence="2">Endoplasmic reticulum membrane</location>
        <topology evidence="2">Multi-pass membrane protein</topology>
    </subcellularLocation>
</comment>
<evidence type="ECO:0000256" key="4">
    <source>
        <dbReference type="ARBA" id="ARBA00022692"/>
    </source>
</evidence>
<keyword evidence="10" id="KW-0560">Oxidoreductase</keyword>
<sequence length="247" mass="29170">MHFERIDNRGRARLFKSDFLESLTKTRPWVIYSIYIPLSAWFLYYSHDTLGYSIGFVTGLFFVALFSWTLFEYFAHRYLFHYEATSKWGQRIVYIFHGNHHEYPRDRMRLFMPPLPSIILASVVFAIIYALSLLFTGTGNYTFIYFPGFITGYLAYVSMHYAIHAYAPPKALKGIWRNHHLHHYKYPEKGFGVSSMLWDVIFRSLPGDDDQKRPGEMGSEERKLQSSSMKSGYRPRRFSRTTNTLRS</sequence>
<feature type="compositionally biased region" description="Basic and acidic residues" evidence="14">
    <location>
        <begin position="209"/>
        <end position="224"/>
    </location>
</feature>
<keyword evidence="3" id="KW-0444">Lipid biosynthesis</keyword>
<evidence type="ECO:0000256" key="13">
    <source>
        <dbReference type="ARBA" id="ARBA00023160"/>
    </source>
</evidence>
<evidence type="ECO:0000256" key="14">
    <source>
        <dbReference type="SAM" id="MobiDB-lite"/>
    </source>
</evidence>
<evidence type="ECO:0000313" key="17">
    <source>
        <dbReference type="EMBL" id="RXF72346.1"/>
    </source>
</evidence>
<evidence type="ECO:0000256" key="5">
    <source>
        <dbReference type="ARBA" id="ARBA00022723"/>
    </source>
</evidence>
<dbReference type="PANTHER" id="PTHR12863:SF1">
    <property type="entry name" value="FATTY ACID 2-HYDROXYLASE"/>
    <property type="match status" value="1"/>
</dbReference>
<organism evidence="17 18">
    <name type="scientific">Arcticibacter tournemirensis</name>
    <dbReference type="NCBI Taxonomy" id="699437"/>
    <lineage>
        <taxon>Bacteria</taxon>
        <taxon>Pseudomonadati</taxon>
        <taxon>Bacteroidota</taxon>
        <taxon>Sphingobacteriia</taxon>
        <taxon>Sphingobacteriales</taxon>
        <taxon>Sphingobacteriaceae</taxon>
        <taxon>Arcticibacter</taxon>
    </lineage>
</organism>
<dbReference type="EMBL" id="RXOC01000001">
    <property type="protein sequence ID" value="RXF72346.1"/>
    <property type="molecule type" value="Genomic_DNA"/>
</dbReference>
<keyword evidence="13" id="KW-0275">Fatty acid biosynthesis</keyword>
<dbReference type="PANTHER" id="PTHR12863">
    <property type="entry name" value="FATTY ACID HYDROXYLASE"/>
    <property type="match status" value="1"/>
</dbReference>
<evidence type="ECO:0000259" key="16">
    <source>
        <dbReference type="Pfam" id="PF04116"/>
    </source>
</evidence>
<gene>
    <name evidence="17" type="ORF">EKH83_01050</name>
</gene>
<name>A0A4Q0MH89_9SPHI</name>
<evidence type="ECO:0000256" key="7">
    <source>
        <dbReference type="ARBA" id="ARBA00022832"/>
    </source>
</evidence>
<keyword evidence="12 15" id="KW-0472">Membrane</keyword>
<feature type="transmembrane region" description="Helical" evidence="15">
    <location>
        <begin position="29"/>
        <end position="46"/>
    </location>
</feature>
<feature type="transmembrane region" description="Helical" evidence="15">
    <location>
        <begin position="52"/>
        <end position="71"/>
    </location>
</feature>
<comment type="cofactor">
    <cofactor evidence="1">
        <name>Zn(2+)</name>
        <dbReference type="ChEBI" id="CHEBI:29105"/>
    </cofactor>
</comment>
<feature type="transmembrane region" description="Helical" evidence="15">
    <location>
        <begin position="115"/>
        <end position="137"/>
    </location>
</feature>
<dbReference type="Pfam" id="PF04116">
    <property type="entry name" value="FA_hydroxylase"/>
    <property type="match status" value="1"/>
</dbReference>
<dbReference type="GO" id="GO:0005506">
    <property type="term" value="F:iron ion binding"/>
    <property type="evidence" value="ECO:0007669"/>
    <property type="project" value="InterPro"/>
</dbReference>